<evidence type="ECO:0000313" key="4">
    <source>
        <dbReference type="EMBL" id="OWK98945.1"/>
    </source>
</evidence>
<reference evidence="4 5" key="2">
    <citation type="submission" date="2017-05" db="EMBL/GenBank/DDBJ databases">
        <title>Genome of Chryseobacterium haifense.</title>
        <authorList>
            <person name="Newman J.D."/>
        </authorList>
    </citation>
    <scope>NUCLEOTIDE SEQUENCE [LARGE SCALE GENOMIC DNA]</scope>
    <source>
        <strain evidence="4 5">DSM 19056</strain>
    </source>
</reference>
<dbReference type="GO" id="GO:0032259">
    <property type="term" value="P:methylation"/>
    <property type="evidence" value="ECO:0007669"/>
    <property type="project" value="UniProtKB-KW"/>
</dbReference>
<dbReference type="EMBL" id="JASZ02000004">
    <property type="protein sequence ID" value="OWK98945.1"/>
    <property type="molecule type" value="Genomic_DNA"/>
</dbReference>
<evidence type="ECO:0000313" key="5">
    <source>
        <dbReference type="Proteomes" id="UP000197587"/>
    </source>
</evidence>
<sequence>MENYLEINRKSWNAKVEPHLKSDFYFVDEFLNGRTSLNSIELEILGDVSGKEILHLQCHFGQDSISLSRMGAKVTGIDLSDKAIEAAQDLAQKCGTDTRFLVSDVYELPKVLDQKFDIVYTSYGTIGWLPDLEKWAQVISQFLKPGGKFVFVEFHPVVWMFDDDFTHVKYNYFNEKPIVETYEGTYADQKADLVEQYVMWNHPTSEVLEGLLKANLSLQSFQEYDWSPYACFRHNEEFEKGKYRIPQFGNKVPHVFSLVAEKNTDKS</sequence>
<dbReference type="Proteomes" id="UP000197587">
    <property type="component" value="Unassembled WGS sequence"/>
</dbReference>
<reference evidence="4 5" key="1">
    <citation type="submission" date="2014-01" db="EMBL/GenBank/DDBJ databases">
        <authorList>
            <consortium name="Genome Consortium for Active Teaching"/>
            <person name="Sontag T.C."/>
            <person name="Newman J.D."/>
        </authorList>
    </citation>
    <scope>NUCLEOTIDE SEQUENCE [LARGE SCALE GENOMIC DNA]</scope>
    <source>
        <strain evidence="4 5">DSM 19056</strain>
    </source>
</reference>
<feature type="domain" description="Methyltransferase" evidence="3">
    <location>
        <begin position="53"/>
        <end position="147"/>
    </location>
</feature>
<dbReference type="InterPro" id="IPR041698">
    <property type="entry name" value="Methyltransf_25"/>
</dbReference>
<dbReference type="GO" id="GO:0008168">
    <property type="term" value="F:methyltransferase activity"/>
    <property type="evidence" value="ECO:0007669"/>
    <property type="project" value="UniProtKB-KW"/>
</dbReference>
<protein>
    <submittedName>
        <fullName evidence="4">SAM-dependent methyltransferase</fullName>
    </submittedName>
</protein>
<dbReference type="RefSeq" id="WP_088263611.1">
    <property type="nucleotide sequence ID" value="NZ_JASZ02000004.1"/>
</dbReference>
<dbReference type="Pfam" id="PF13649">
    <property type="entry name" value="Methyltransf_25"/>
    <property type="match status" value="1"/>
</dbReference>
<name>A0A246BBB2_9FLAO</name>
<accession>A0A246BBB2</accession>
<keyword evidence="2 4" id="KW-0808">Transferase</keyword>
<dbReference type="AlphaFoldDB" id="A0A246BBB2"/>
<organism evidence="4 5">
    <name type="scientific">Kaistella haifensis DSM 19056</name>
    <dbReference type="NCBI Taxonomy" id="1450526"/>
    <lineage>
        <taxon>Bacteria</taxon>
        <taxon>Pseudomonadati</taxon>
        <taxon>Bacteroidota</taxon>
        <taxon>Flavobacteriia</taxon>
        <taxon>Flavobacteriales</taxon>
        <taxon>Weeksellaceae</taxon>
        <taxon>Chryseobacterium group</taxon>
        <taxon>Kaistella</taxon>
    </lineage>
</organism>
<dbReference type="SUPFAM" id="SSF53335">
    <property type="entry name" value="S-adenosyl-L-methionine-dependent methyltransferases"/>
    <property type="match status" value="1"/>
</dbReference>
<comment type="caution">
    <text evidence="4">The sequence shown here is derived from an EMBL/GenBank/DDBJ whole genome shotgun (WGS) entry which is preliminary data.</text>
</comment>
<evidence type="ECO:0000256" key="1">
    <source>
        <dbReference type="ARBA" id="ARBA00022603"/>
    </source>
</evidence>
<dbReference type="Gene3D" id="3.40.50.150">
    <property type="entry name" value="Vaccinia Virus protein VP39"/>
    <property type="match status" value="1"/>
</dbReference>
<evidence type="ECO:0000259" key="3">
    <source>
        <dbReference type="Pfam" id="PF13649"/>
    </source>
</evidence>
<keyword evidence="1 4" id="KW-0489">Methyltransferase</keyword>
<dbReference type="PANTHER" id="PTHR43861">
    <property type="entry name" value="TRANS-ACONITATE 2-METHYLTRANSFERASE-RELATED"/>
    <property type="match status" value="1"/>
</dbReference>
<evidence type="ECO:0000256" key="2">
    <source>
        <dbReference type="ARBA" id="ARBA00022679"/>
    </source>
</evidence>
<dbReference type="PANTHER" id="PTHR43861:SF1">
    <property type="entry name" value="TRANS-ACONITATE 2-METHYLTRANSFERASE"/>
    <property type="match status" value="1"/>
</dbReference>
<keyword evidence="5" id="KW-1185">Reference proteome</keyword>
<proteinExistence type="predicted"/>
<dbReference type="CDD" id="cd02440">
    <property type="entry name" value="AdoMet_MTases"/>
    <property type="match status" value="1"/>
</dbReference>
<dbReference type="InterPro" id="IPR029063">
    <property type="entry name" value="SAM-dependent_MTases_sf"/>
</dbReference>
<gene>
    <name evidence="4" type="ORF">AP75_03595</name>
</gene>